<reference evidence="1 2" key="1">
    <citation type="journal article" date="2022" name="Plant J.">
        <title>Chromosome-level genome of Camellia lanceoleosa provides a valuable resource for understanding genome evolution and self-incompatibility.</title>
        <authorList>
            <person name="Gong W."/>
            <person name="Xiao S."/>
            <person name="Wang L."/>
            <person name="Liao Z."/>
            <person name="Chang Y."/>
            <person name="Mo W."/>
            <person name="Hu G."/>
            <person name="Li W."/>
            <person name="Zhao G."/>
            <person name="Zhu H."/>
            <person name="Hu X."/>
            <person name="Ji K."/>
            <person name="Xiang X."/>
            <person name="Song Q."/>
            <person name="Yuan D."/>
            <person name="Jin S."/>
            <person name="Zhang L."/>
        </authorList>
    </citation>
    <scope>NUCLEOTIDE SEQUENCE [LARGE SCALE GENOMIC DNA]</scope>
    <source>
        <strain evidence="1">SQ_2022a</strain>
    </source>
</reference>
<keyword evidence="2" id="KW-1185">Reference proteome</keyword>
<dbReference type="Proteomes" id="UP001060215">
    <property type="component" value="Chromosome 15"/>
</dbReference>
<accession>A0ACC0F8I0</accession>
<comment type="caution">
    <text evidence="1">The sequence shown here is derived from an EMBL/GenBank/DDBJ whole genome shotgun (WGS) entry which is preliminary data.</text>
</comment>
<name>A0ACC0F8I0_9ERIC</name>
<gene>
    <name evidence="1" type="ORF">LOK49_LG14G00996</name>
</gene>
<sequence length="394" mass="44478">MSDSGHHRPPANQTFWPHKELQRLKRVRAYLRKINKPAVKTIQSPDGDMIDCVSSHLQPAFDHPQLKEQKPLEAPERPKGWDSVEAVTESFQLWTNSGESCPEGTIPIRRTTETDVLRANSIKKFGRKLPRVRHDTMSSDHEHAVAYVNGEEYYGAKASINVWAPSVTDQYEFSLSQLWVISGTFGNDLNTIEAGWQVSPQLYGDNYPRFFTYWTSDAYQSTGCYNLLCSGFVQINNKIAIGAAISPRSSYSGTQFDIGITVWKDPKHGHWWLQFGPRLLVGYWPSFLFSHLKSHASMIQFGGEIVNTRSSLGGSSRSHTSTQMGSGHFADEGFGKASYFRNLQVVDWDNNLIPLSNLHFLADHPTCYDIRAGTNTLWGDYFYFGGPGRNVRCP</sequence>
<dbReference type="EMBL" id="CM045772">
    <property type="protein sequence ID" value="KAI7984850.1"/>
    <property type="molecule type" value="Genomic_DNA"/>
</dbReference>
<organism evidence="1 2">
    <name type="scientific">Camellia lanceoleosa</name>
    <dbReference type="NCBI Taxonomy" id="1840588"/>
    <lineage>
        <taxon>Eukaryota</taxon>
        <taxon>Viridiplantae</taxon>
        <taxon>Streptophyta</taxon>
        <taxon>Embryophyta</taxon>
        <taxon>Tracheophyta</taxon>
        <taxon>Spermatophyta</taxon>
        <taxon>Magnoliopsida</taxon>
        <taxon>eudicotyledons</taxon>
        <taxon>Gunneridae</taxon>
        <taxon>Pentapetalae</taxon>
        <taxon>asterids</taxon>
        <taxon>Ericales</taxon>
        <taxon>Theaceae</taxon>
        <taxon>Camellia</taxon>
    </lineage>
</organism>
<evidence type="ECO:0000313" key="2">
    <source>
        <dbReference type="Proteomes" id="UP001060215"/>
    </source>
</evidence>
<evidence type="ECO:0000313" key="1">
    <source>
        <dbReference type="EMBL" id="KAI7984850.1"/>
    </source>
</evidence>
<proteinExistence type="predicted"/>
<protein>
    <submittedName>
        <fullName evidence="1">Uncharacterized protein</fullName>
    </submittedName>
</protein>